<evidence type="ECO:0000256" key="1">
    <source>
        <dbReference type="SAM" id="Phobius"/>
    </source>
</evidence>
<keyword evidence="1" id="KW-0812">Transmembrane</keyword>
<dbReference type="Proteomes" id="UP000581206">
    <property type="component" value="Unassembled WGS sequence"/>
</dbReference>
<feature type="transmembrane region" description="Helical" evidence="1">
    <location>
        <begin position="27"/>
        <end position="49"/>
    </location>
</feature>
<evidence type="ECO:0000313" key="3">
    <source>
        <dbReference type="Proteomes" id="UP000581206"/>
    </source>
</evidence>
<accession>A0A7X6QYF8</accession>
<protein>
    <submittedName>
        <fullName evidence="2">DUF4190 domain-containing protein</fullName>
    </submittedName>
</protein>
<evidence type="ECO:0000313" key="2">
    <source>
        <dbReference type="EMBL" id="NKY22102.1"/>
    </source>
</evidence>
<reference evidence="2 3" key="1">
    <citation type="submission" date="2020-04" db="EMBL/GenBank/DDBJ databases">
        <title>MicrobeNet Type strains.</title>
        <authorList>
            <person name="Nicholson A.C."/>
        </authorList>
    </citation>
    <scope>NUCLEOTIDE SEQUENCE [LARGE SCALE GENOMIC DNA]</scope>
    <source>
        <strain evidence="2 3">ATCC BAA-788</strain>
    </source>
</reference>
<organism evidence="2 3">
    <name type="scientific">Cellulomonas denverensis</name>
    <dbReference type="NCBI Taxonomy" id="264297"/>
    <lineage>
        <taxon>Bacteria</taxon>
        <taxon>Bacillati</taxon>
        <taxon>Actinomycetota</taxon>
        <taxon>Actinomycetes</taxon>
        <taxon>Micrococcales</taxon>
        <taxon>Cellulomonadaceae</taxon>
        <taxon>Cellulomonas</taxon>
    </lineage>
</organism>
<name>A0A7X6QYF8_9CELL</name>
<feature type="transmembrane region" description="Helical" evidence="1">
    <location>
        <begin position="61"/>
        <end position="87"/>
    </location>
</feature>
<gene>
    <name evidence="2" type="ORF">HGA03_05415</name>
</gene>
<keyword evidence="1" id="KW-1133">Transmembrane helix</keyword>
<dbReference type="EMBL" id="JAAXOX010000002">
    <property type="protein sequence ID" value="NKY22102.1"/>
    <property type="molecule type" value="Genomic_DNA"/>
</dbReference>
<dbReference type="RefSeq" id="WP_168629211.1">
    <property type="nucleotide sequence ID" value="NZ_BONL01000015.1"/>
</dbReference>
<sequence length="271" mass="28245">MSGYPLPAPPMAFPPPAPRAPRDGRGVAALLTGLLGLGPVAIALGASAVRHRRRAHGIGSGMGLTGIILGSLQTLLYILIVVVALGVTAAGNTERAELRASCAEGEMAACDDLYWGSPVHSDDEAFGASCAGRRAASSPGTCLDAEGGSVIPLSYGDDPVLDGLWDSCEAGDLASCDDLYAQSPSDSEYLEFGGSCGDRGNDSRWCVNQPGDDPELDERYEACTAGDWEACDQLYQYSRPGSVYEEYGDTCGNRTDGGEWCTEVPGLDPNV</sequence>
<dbReference type="AlphaFoldDB" id="A0A7X6QYF8"/>
<keyword evidence="1" id="KW-0472">Membrane</keyword>
<keyword evidence="3" id="KW-1185">Reference proteome</keyword>
<comment type="caution">
    <text evidence="2">The sequence shown here is derived from an EMBL/GenBank/DDBJ whole genome shotgun (WGS) entry which is preliminary data.</text>
</comment>
<proteinExistence type="predicted"/>